<gene>
    <name evidence="1" type="ORF">BIY23_03645</name>
</gene>
<evidence type="ECO:0000313" key="2">
    <source>
        <dbReference type="Proteomes" id="UP000175679"/>
    </source>
</evidence>
<dbReference type="EMBL" id="MJMG01000009">
    <property type="protein sequence ID" value="OEY86494.1"/>
    <property type="molecule type" value="Genomic_DNA"/>
</dbReference>
<keyword evidence="2" id="KW-1185">Reference proteome</keyword>
<comment type="caution">
    <text evidence="1">The sequence shown here is derived from an EMBL/GenBank/DDBJ whole genome shotgun (WGS) entry which is preliminary data.</text>
</comment>
<evidence type="ECO:0000313" key="1">
    <source>
        <dbReference type="EMBL" id="OEY86494.1"/>
    </source>
</evidence>
<organism evidence="1 2">
    <name type="scientific">Wolbachia pipientis</name>
    <dbReference type="NCBI Taxonomy" id="955"/>
    <lineage>
        <taxon>Bacteria</taxon>
        <taxon>Pseudomonadati</taxon>
        <taxon>Pseudomonadota</taxon>
        <taxon>Alphaproteobacteria</taxon>
        <taxon>Rickettsiales</taxon>
        <taxon>Anaplasmataceae</taxon>
        <taxon>Wolbachieae</taxon>
        <taxon>Wolbachia</taxon>
    </lineage>
</organism>
<protein>
    <submittedName>
        <fullName evidence="1">Uncharacterized protein</fullName>
    </submittedName>
</protein>
<name>A0A1E7QJV2_WOLPI</name>
<proteinExistence type="predicted"/>
<accession>A0A1E7QJV2</accession>
<reference evidence="1 2" key="1">
    <citation type="submission" date="2016-09" db="EMBL/GenBank/DDBJ databases">
        <title>Genomic evidence for plant-parasitic nematodes as the earliest Wolbachia hosts.</title>
        <authorList>
            <person name="Brown A.M."/>
            <person name="Wasala S.K."/>
            <person name="Howe D.K."/>
            <person name="Peetz A.B."/>
            <person name="Zasada I.A."/>
            <person name="Denver D.R."/>
        </authorList>
    </citation>
    <scope>NUCLEOTIDE SEQUENCE [LARGE SCALE GENOMIC DNA]</scope>
    <source>
        <strain evidence="2">wPpe</strain>
    </source>
</reference>
<dbReference type="AlphaFoldDB" id="A0A1E7QJV2"/>
<dbReference type="Proteomes" id="UP000175679">
    <property type="component" value="Unassembled WGS sequence"/>
</dbReference>
<sequence>MLLPYDPKEINLESLKELVVILLELYDKLKPNLEKDMENYLKKKLKFYNFLNYARINEKSLYGLIELFRVQTEIDYQIDMLLLSLILEKIVEKELCAQVNSMIGLLAKYERVDELKYQIRKLQTELISKKNGYSKEIIQFSIEERESEMREIEACIKLTDEGVKLLKELNSGKI</sequence>